<keyword evidence="1 2" id="KW-0238">DNA-binding</keyword>
<evidence type="ECO:0000313" key="4">
    <source>
        <dbReference type="EMBL" id="GAA1099951.1"/>
    </source>
</evidence>
<dbReference type="InterPro" id="IPR009057">
    <property type="entry name" value="Homeodomain-like_sf"/>
</dbReference>
<sequence length="209" mass="22898">MSEAPAPESRQQKKDRTRRAILDAALGLVGDGAFAALSLRQLARQVGIVPTAFYRHFATLDDLGLALVDESFVSLRAMLNEVRRGDPTPEALIDKSVDVLAAHLADDVAHFRFISRERYGGVGVVSEAIRHELDLFGRELARDLARMPELSAWGARDLSLLATLFVDLMVSAAAEFIEAAPARRHEITDNLRNQARMIVVGAAGWTPLD</sequence>
<dbReference type="PANTHER" id="PTHR47752:SF1">
    <property type="entry name" value="HTH-TYPE TRANSCRIPTIONAL REPRESSOR FABR"/>
    <property type="match status" value="1"/>
</dbReference>
<dbReference type="Gene3D" id="1.10.357.10">
    <property type="entry name" value="Tetracycline Repressor, domain 2"/>
    <property type="match status" value="1"/>
</dbReference>
<keyword evidence="5" id="KW-1185">Reference proteome</keyword>
<evidence type="ECO:0000256" key="2">
    <source>
        <dbReference type="PROSITE-ProRule" id="PRU00335"/>
    </source>
</evidence>
<evidence type="ECO:0000256" key="1">
    <source>
        <dbReference type="ARBA" id="ARBA00023125"/>
    </source>
</evidence>
<accession>A0ABN1TRW3</accession>
<evidence type="ECO:0000259" key="3">
    <source>
        <dbReference type="PROSITE" id="PS50977"/>
    </source>
</evidence>
<gene>
    <name evidence="4" type="ORF">GCM10009668_17200</name>
</gene>
<dbReference type="Proteomes" id="UP001501581">
    <property type="component" value="Unassembled WGS sequence"/>
</dbReference>
<dbReference type="SUPFAM" id="SSF46689">
    <property type="entry name" value="Homeodomain-like"/>
    <property type="match status" value="1"/>
</dbReference>
<dbReference type="PANTHER" id="PTHR47752">
    <property type="entry name" value="HTH-TYPE TRANSCRIPTIONAL REPRESSOR FABR"/>
    <property type="match status" value="1"/>
</dbReference>
<dbReference type="EMBL" id="BAAALG010000006">
    <property type="protein sequence ID" value="GAA1099951.1"/>
    <property type="molecule type" value="Genomic_DNA"/>
</dbReference>
<evidence type="ECO:0000313" key="5">
    <source>
        <dbReference type="Proteomes" id="UP001501581"/>
    </source>
</evidence>
<feature type="DNA-binding region" description="H-T-H motif" evidence="2">
    <location>
        <begin position="38"/>
        <end position="57"/>
    </location>
</feature>
<protein>
    <submittedName>
        <fullName evidence="4">TetR family transcriptional regulator</fullName>
    </submittedName>
</protein>
<organism evidence="4 5">
    <name type="scientific">Nocardioides dubius</name>
    <dbReference type="NCBI Taxonomy" id="317019"/>
    <lineage>
        <taxon>Bacteria</taxon>
        <taxon>Bacillati</taxon>
        <taxon>Actinomycetota</taxon>
        <taxon>Actinomycetes</taxon>
        <taxon>Propionibacteriales</taxon>
        <taxon>Nocardioidaceae</taxon>
        <taxon>Nocardioides</taxon>
    </lineage>
</organism>
<comment type="caution">
    <text evidence="4">The sequence shown here is derived from an EMBL/GenBank/DDBJ whole genome shotgun (WGS) entry which is preliminary data.</text>
</comment>
<dbReference type="InterPro" id="IPR001647">
    <property type="entry name" value="HTH_TetR"/>
</dbReference>
<feature type="domain" description="HTH tetR-type" evidence="3">
    <location>
        <begin position="15"/>
        <end position="75"/>
    </location>
</feature>
<dbReference type="Gene3D" id="1.10.10.60">
    <property type="entry name" value="Homeodomain-like"/>
    <property type="match status" value="1"/>
</dbReference>
<reference evidence="4 5" key="1">
    <citation type="journal article" date="2019" name="Int. J. Syst. Evol. Microbiol.">
        <title>The Global Catalogue of Microorganisms (GCM) 10K type strain sequencing project: providing services to taxonomists for standard genome sequencing and annotation.</title>
        <authorList>
            <consortium name="The Broad Institute Genomics Platform"/>
            <consortium name="The Broad Institute Genome Sequencing Center for Infectious Disease"/>
            <person name="Wu L."/>
            <person name="Ma J."/>
        </authorList>
    </citation>
    <scope>NUCLEOTIDE SEQUENCE [LARGE SCALE GENOMIC DNA]</scope>
    <source>
        <strain evidence="4 5">JCM 13008</strain>
    </source>
</reference>
<dbReference type="Pfam" id="PF00440">
    <property type="entry name" value="TetR_N"/>
    <property type="match status" value="1"/>
</dbReference>
<name>A0ABN1TRW3_9ACTN</name>
<dbReference type="PROSITE" id="PS50977">
    <property type="entry name" value="HTH_TETR_2"/>
    <property type="match status" value="1"/>
</dbReference>
<dbReference type="InterPro" id="IPR050692">
    <property type="entry name" value="HTH_transcr_repressor_FabR"/>
</dbReference>
<proteinExistence type="predicted"/>
<dbReference type="RefSeq" id="WP_343993362.1">
    <property type="nucleotide sequence ID" value="NZ_BAAALG010000006.1"/>
</dbReference>